<dbReference type="GO" id="GO:0012506">
    <property type="term" value="C:vesicle membrane"/>
    <property type="evidence" value="ECO:0007669"/>
    <property type="project" value="TreeGrafter"/>
</dbReference>
<dbReference type="GO" id="GO:0001786">
    <property type="term" value="F:phosphatidylserine binding"/>
    <property type="evidence" value="ECO:0007669"/>
    <property type="project" value="TreeGrafter"/>
</dbReference>
<organism evidence="6 7">
    <name type="scientific">Parascaris univalens</name>
    <name type="common">Nematode worm</name>
    <dbReference type="NCBI Taxonomy" id="6257"/>
    <lineage>
        <taxon>Eukaryota</taxon>
        <taxon>Metazoa</taxon>
        <taxon>Ecdysozoa</taxon>
        <taxon>Nematoda</taxon>
        <taxon>Chromadorea</taxon>
        <taxon>Rhabditida</taxon>
        <taxon>Spirurina</taxon>
        <taxon>Ascaridomorpha</taxon>
        <taxon>Ascaridoidea</taxon>
        <taxon>Ascarididae</taxon>
        <taxon>Parascaris</taxon>
    </lineage>
</organism>
<comment type="domain">
    <text evidence="5">A pair of annexin repeats may form one binding site for calcium and phospholipid.</text>
</comment>
<dbReference type="Pfam" id="PF00191">
    <property type="entry name" value="Annexin"/>
    <property type="match status" value="3"/>
</dbReference>
<evidence type="ECO:0000313" key="6">
    <source>
        <dbReference type="Proteomes" id="UP000887569"/>
    </source>
</evidence>
<dbReference type="GO" id="GO:0005886">
    <property type="term" value="C:plasma membrane"/>
    <property type="evidence" value="ECO:0007669"/>
    <property type="project" value="TreeGrafter"/>
</dbReference>
<evidence type="ECO:0000256" key="5">
    <source>
        <dbReference type="RuleBase" id="RU003540"/>
    </source>
</evidence>
<dbReference type="Proteomes" id="UP000887569">
    <property type="component" value="Unplaced"/>
</dbReference>
<keyword evidence="5" id="KW-0106">Calcium</keyword>
<dbReference type="PRINTS" id="PR00196">
    <property type="entry name" value="ANNEXIN"/>
</dbReference>
<dbReference type="Gene3D" id="1.10.220.10">
    <property type="entry name" value="Annexin"/>
    <property type="match status" value="4"/>
</dbReference>
<keyword evidence="4 5" id="KW-0041">Annexin</keyword>
<keyword evidence="3 5" id="KW-0677">Repeat</keyword>
<dbReference type="AlphaFoldDB" id="A0A914ZN65"/>
<reference evidence="7" key="1">
    <citation type="submission" date="2022-11" db="UniProtKB">
        <authorList>
            <consortium name="WormBaseParasite"/>
        </authorList>
    </citation>
    <scope>IDENTIFICATION</scope>
</reference>
<dbReference type="SUPFAM" id="SSF47874">
    <property type="entry name" value="Annexin"/>
    <property type="match status" value="1"/>
</dbReference>
<evidence type="ECO:0000313" key="7">
    <source>
        <dbReference type="WBParaSite" id="PgB10_g054_t01"/>
    </source>
</evidence>
<keyword evidence="6" id="KW-1185">Reference proteome</keyword>
<dbReference type="InterPro" id="IPR018252">
    <property type="entry name" value="Annexin_repeat_CS"/>
</dbReference>
<sequence>MTETTTMSEQSKCRGTMRAQVNFSAEETATALETAMKGWGCDKQAILKEITRINNAQRQLVRDFYKRIYEKDLMAELKRELSGDFENIIIGLMEIPMRYDAIQLYQAMKGLGTRESTLIDIICTRSDPEMQALKIFYEEEFGRSLESDVIDDTSGEFQQLLVSLLQCNRDKSAKVNERIVTEDALLLMGSRKNNMKPDISTFNCAFTSQSFKQLRKLFDQYELFTDETIQDCIRKTFSGDAKAAYLAVADCVENLPKYFARRLYESMKGIGTSDSDLIYIIVSRSEIDLANIKEEFDSTYGNSLIEWIRSDCSGAYRDALIAIVNGNS</sequence>
<keyword evidence="5" id="KW-0111">Calcium/phospholipid-binding</keyword>
<dbReference type="PANTHER" id="PTHR10502">
    <property type="entry name" value="ANNEXIN"/>
    <property type="match status" value="1"/>
</dbReference>
<dbReference type="GO" id="GO:0005509">
    <property type="term" value="F:calcium ion binding"/>
    <property type="evidence" value="ECO:0007669"/>
    <property type="project" value="InterPro"/>
</dbReference>
<accession>A0A914ZN65</accession>
<evidence type="ECO:0000256" key="1">
    <source>
        <dbReference type="ARBA" id="ARBA00007831"/>
    </source>
</evidence>
<evidence type="ECO:0000256" key="4">
    <source>
        <dbReference type="ARBA" id="ARBA00023216"/>
    </source>
</evidence>
<dbReference type="InterPro" id="IPR001464">
    <property type="entry name" value="Annexin"/>
</dbReference>
<dbReference type="GO" id="GO:0005544">
    <property type="term" value="F:calcium-dependent phospholipid binding"/>
    <property type="evidence" value="ECO:0007669"/>
    <property type="project" value="UniProtKB-KW"/>
</dbReference>
<name>A0A914ZN65_PARUN</name>
<dbReference type="InterPro" id="IPR018502">
    <property type="entry name" value="Annexin_repeat"/>
</dbReference>
<keyword evidence="2" id="KW-0597">Phosphoprotein</keyword>
<dbReference type="PROSITE" id="PS51897">
    <property type="entry name" value="ANNEXIN_2"/>
    <property type="match status" value="3"/>
</dbReference>
<dbReference type="FunFam" id="1.10.220.10:FF:000003">
    <property type="entry name" value="Annexin"/>
    <property type="match status" value="1"/>
</dbReference>
<dbReference type="SMART" id="SM00335">
    <property type="entry name" value="ANX"/>
    <property type="match status" value="3"/>
</dbReference>
<comment type="similarity">
    <text evidence="1 5">Belongs to the annexin family.</text>
</comment>
<dbReference type="PANTHER" id="PTHR10502:SF102">
    <property type="entry name" value="ANNEXIN B11"/>
    <property type="match status" value="1"/>
</dbReference>
<evidence type="ECO:0000256" key="3">
    <source>
        <dbReference type="ARBA" id="ARBA00022737"/>
    </source>
</evidence>
<dbReference type="GO" id="GO:0005737">
    <property type="term" value="C:cytoplasm"/>
    <property type="evidence" value="ECO:0007669"/>
    <property type="project" value="TreeGrafter"/>
</dbReference>
<dbReference type="PROSITE" id="PS00223">
    <property type="entry name" value="ANNEXIN_1"/>
    <property type="match status" value="2"/>
</dbReference>
<dbReference type="FunFam" id="1.10.220.10:FF:000001">
    <property type="entry name" value="Annexin"/>
    <property type="match status" value="1"/>
</dbReference>
<protein>
    <recommendedName>
        <fullName evidence="5">Annexin</fullName>
    </recommendedName>
</protein>
<dbReference type="InterPro" id="IPR037104">
    <property type="entry name" value="Annexin_sf"/>
</dbReference>
<dbReference type="WBParaSite" id="PgB10_g054_t01">
    <property type="protein sequence ID" value="PgB10_g054_t01"/>
    <property type="gene ID" value="PgB10_g054"/>
</dbReference>
<evidence type="ECO:0000256" key="2">
    <source>
        <dbReference type="ARBA" id="ARBA00022553"/>
    </source>
</evidence>
<dbReference type="FunFam" id="1.10.220.10:FF:000005">
    <property type="entry name" value="Annexin"/>
    <property type="match status" value="1"/>
</dbReference>
<dbReference type="GO" id="GO:0005634">
    <property type="term" value="C:nucleus"/>
    <property type="evidence" value="ECO:0007669"/>
    <property type="project" value="TreeGrafter"/>
</dbReference>
<proteinExistence type="inferred from homology"/>